<sequence length="125" mass="14559">MNYQDVFIEFWELVKQSIEDRTFAKLTMAKTIGKPELKNIFLRPIYDKDDFRVMLKYSFRPRETEDIEEEIALEEALIILKAHLKTSFLSVILFSTTKDVAFKVNKKGIGSITESSPTFKNVMQA</sequence>
<proteinExistence type="predicted"/>
<accession>A0A1G8DG64</accession>
<dbReference type="OrthoDB" id="5502211at2"/>
<gene>
    <name evidence="1" type="ORF">SAMN04489796_103205</name>
</gene>
<protein>
    <submittedName>
        <fullName evidence="1">Uncharacterized protein</fullName>
    </submittedName>
</protein>
<organism evidence="1 2">
    <name type="scientific">Winogradskyella thalassocola</name>
    <dbReference type="NCBI Taxonomy" id="262004"/>
    <lineage>
        <taxon>Bacteria</taxon>
        <taxon>Pseudomonadati</taxon>
        <taxon>Bacteroidota</taxon>
        <taxon>Flavobacteriia</taxon>
        <taxon>Flavobacteriales</taxon>
        <taxon>Flavobacteriaceae</taxon>
        <taxon>Winogradskyella</taxon>
    </lineage>
</organism>
<dbReference type="EMBL" id="FNCZ01000003">
    <property type="protein sequence ID" value="SDH56715.1"/>
    <property type="molecule type" value="Genomic_DNA"/>
</dbReference>
<reference evidence="2" key="1">
    <citation type="submission" date="2016-10" db="EMBL/GenBank/DDBJ databases">
        <authorList>
            <person name="Varghese N."/>
            <person name="Submissions S."/>
        </authorList>
    </citation>
    <scope>NUCLEOTIDE SEQUENCE [LARGE SCALE GENOMIC DNA]</scope>
    <source>
        <strain evidence="2">DSM 15363</strain>
    </source>
</reference>
<dbReference type="AlphaFoldDB" id="A0A1G8DG64"/>
<evidence type="ECO:0000313" key="2">
    <source>
        <dbReference type="Proteomes" id="UP000199492"/>
    </source>
</evidence>
<dbReference type="STRING" id="262004.SAMN04489796_103205"/>
<dbReference type="Proteomes" id="UP000199492">
    <property type="component" value="Unassembled WGS sequence"/>
</dbReference>
<name>A0A1G8DG64_9FLAO</name>
<evidence type="ECO:0000313" key="1">
    <source>
        <dbReference type="EMBL" id="SDH56715.1"/>
    </source>
</evidence>
<dbReference type="RefSeq" id="WP_092467550.1">
    <property type="nucleotide sequence ID" value="NZ_FNCZ01000003.1"/>
</dbReference>
<keyword evidence="2" id="KW-1185">Reference proteome</keyword>